<dbReference type="RefSeq" id="XP_002896949.1">
    <property type="nucleotide sequence ID" value="XM_002896903.1"/>
</dbReference>
<reference evidence="4" key="1">
    <citation type="journal article" date="2009" name="Nature">
        <title>Genome sequence and analysis of the Irish potato famine pathogen Phytophthora infestans.</title>
        <authorList>
            <consortium name="The Broad Institute Genome Sequencing Platform"/>
            <person name="Haas B.J."/>
            <person name="Kamoun S."/>
            <person name="Zody M.C."/>
            <person name="Jiang R.H."/>
            <person name="Handsaker R.E."/>
            <person name="Cano L.M."/>
            <person name="Grabherr M."/>
            <person name="Kodira C.D."/>
            <person name="Raffaele S."/>
            <person name="Torto-Alalibo T."/>
            <person name="Bozkurt T.O."/>
            <person name="Ah-Fong A.M."/>
            <person name="Alvarado L."/>
            <person name="Anderson V.L."/>
            <person name="Armstrong M.R."/>
            <person name="Avrova A."/>
            <person name="Baxter L."/>
            <person name="Beynon J."/>
            <person name="Boevink P.C."/>
            <person name="Bollmann S.R."/>
            <person name="Bos J.I."/>
            <person name="Bulone V."/>
            <person name="Cai G."/>
            <person name="Cakir C."/>
            <person name="Carrington J.C."/>
            <person name="Chawner M."/>
            <person name="Conti L."/>
            <person name="Costanzo S."/>
            <person name="Ewan R."/>
            <person name="Fahlgren N."/>
            <person name="Fischbach M.A."/>
            <person name="Fugelstad J."/>
            <person name="Gilroy E.M."/>
            <person name="Gnerre S."/>
            <person name="Green P.J."/>
            <person name="Grenville-Briggs L.J."/>
            <person name="Griffith J."/>
            <person name="Grunwald N.J."/>
            <person name="Horn K."/>
            <person name="Horner N.R."/>
            <person name="Hu C.H."/>
            <person name="Huitema E."/>
            <person name="Jeong D.H."/>
            <person name="Jones A.M."/>
            <person name="Jones J.D."/>
            <person name="Jones R.W."/>
            <person name="Karlsson E.K."/>
            <person name="Kunjeti S.G."/>
            <person name="Lamour K."/>
            <person name="Liu Z."/>
            <person name="Ma L."/>
            <person name="Maclean D."/>
            <person name="Chibucos M.C."/>
            <person name="McDonald H."/>
            <person name="McWalters J."/>
            <person name="Meijer H.J."/>
            <person name="Morgan W."/>
            <person name="Morris P.F."/>
            <person name="Munro C.A."/>
            <person name="O'Neill K."/>
            <person name="Ospina-Giraldo M."/>
            <person name="Pinzon A."/>
            <person name="Pritchard L."/>
            <person name="Ramsahoye B."/>
            <person name="Ren Q."/>
            <person name="Restrepo S."/>
            <person name="Roy S."/>
            <person name="Sadanandom A."/>
            <person name="Savidor A."/>
            <person name="Schornack S."/>
            <person name="Schwartz D.C."/>
            <person name="Schumann U.D."/>
            <person name="Schwessinger B."/>
            <person name="Seyer L."/>
            <person name="Sharpe T."/>
            <person name="Silvar C."/>
            <person name="Song J."/>
            <person name="Studholme D.J."/>
            <person name="Sykes S."/>
            <person name="Thines M."/>
            <person name="van de Vondervoort P.J."/>
            <person name="Phuntumart V."/>
            <person name="Wawra S."/>
            <person name="Weide R."/>
            <person name="Win J."/>
            <person name="Young C."/>
            <person name="Zhou S."/>
            <person name="Fry W."/>
            <person name="Meyers B.C."/>
            <person name="van West P."/>
            <person name="Ristaino J."/>
            <person name="Govers F."/>
            <person name="Birch P.R."/>
            <person name="Whisson S.C."/>
            <person name="Judelson H.S."/>
            <person name="Nusbaum C."/>
        </authorList>
    </citation>
    <scope>NUCLEOTIDE SEQUENCE [LARGE SCALE GENOMIC DNA]</scope>
    <source>
        <strain evidence="4">T30-4</strain>
    </source>
</reference>
<dbReference type="HOGENOM" id="CLU_1274450_0_0_1"/>
<keyword evidence="2" id="KW-0812">Transmembrane</keyword>
<accession>D0NVH1</accession>
<dbReference type="eggNOG" id="ENOG502SIT9">
    <property type="taxonomic scope" value="Eukaryota"/>
</dbReference>
<feature type="region of interest" description="Disordered" evidence="1">
    <location>
        <begin position="176"/>
        <end position="217"/>
    </location>
</feature>
<dbReference type="AlphaFoldDB" id="D0NVH1"/>
<keyword evidence="2" id="KW-0472">Membrane</keyword>
<dbReference type="Proteomes" id="UP000006643">
    <property type="component" value="Unassembled WGS sequence"/>
</dbReference>
<gene>
    <name evidence="3" type="ORF">PITG_16728</name>
</gene>
<dbReference type="KEGG" id="pif:PITG_16728"/>
<evidence type="ECO:0000313" key="3">
    <source>
        <dbReference type="EMBL" id="EEY66648.1"/>
    </source>
</evidence>
<organism evidence="3 4">
    <name type="scientific">Phytophthora infestans (strain T30-4)</name>
    <name type="common">Potato late blight agent</name>
    <dbReference type="NCBI Taxonomy" id="403677"/>
    <lineage>
        <taxon>Eukaryota</taxon>
        <taxon>Sar</taxon>
        <taxon>Stramenopiles</taxon>
        <taxon>Oomycota</taxon>
        <taxon>Peronosporomycetes</taxon>
        <taxon>Peronosporales</taxon>
        <taxon>Peronosporaceae</taxon>
        <taxon>Phytophthora</taxon>
    </lineage>
</organism>
<sequence>MADIDLGAIVVDTFFVSIRKWVFALNDYFSKRFCRVHPLFALTSFVIADYRYFVFWTLPLEVAYYFFIPLLVIGILALRRFWFLPFFPAHMELRPHFPTFLAESLYAYTTVAVFLSLIFHSLFFHWMIVPSCVSRIFEWDPNDKVFSRLALVLLLSTIFDHVVEYPLQLQSQQTTKGLEEQEKKGSGGVTTCHPSVAHKIRSRSTTLAKSKPRESKA</sequence>
<dbReference type="EMBL" id="DS028168">
    <property type="protein sequence ID" value="EEY66648.1"/>
    <property type="molecule type" value="Genomic_DNA"/>
</dbReference>
<feature type="transmembrane region" description="Helical" evidence="2">
    <location>
        <begin position="105"/>
        <end position="125"/>
    </location>
</feature>
<dbReference type="InParanoid" id="D0NVH1"/>
<dbReference type="GeneID" id="9465513"/>
<keyword evidence="2" id="KW-1133">Transmembrane helix</keyword>
<evidence type="ECO:0000313" key="4">
    <source>
        <dbReference type="Proteomes" id="UP000006643"/>
    </source>
</evidence>
<evidence type="ECO:0000256" key="1">
    <source>
        <dbReference type="SAM" id="MobiDB-lite"/>
    </source>
</evidence>
<keyword evidence="4" id="KW-1185">Reference proteome</keyword>
<evidence type="ECO:0008006" key="5">
    <source>
        <dbReference type="Google" id="ProtNLM"/>
    </source>
</evidence>
<dbReference type="VEuPathDB" id="FungiDB:PITG_16728"/>
<name>D0NVH1_PHYIT</name>
<dbReference type="OrthoDB" id="207378at2759"/>
<protein>
    <recommendedName>
        <fullName evidence="5">Transmembrane protein</fullName>
    </recommendedName>
</protein>
<proteinExistence type="predicted"/>
<feature type="transmembrane region" description="Helical" evidence="2">
    <location>
        <begin position="39"/>
        <end position="58"/>
    </location>
</feature>
<evidence type="ECO:0000256" key="2">
    <source>
        <dbReference type="SAM" id="Phobius"/>
    </source>
</evidence>
<feature type="transmembrane region" description="Helical" evidence="2">
    <location>
        <begin position="64"/>
        <end position="84"/>
    </location>
</feature>